<dbReference type="EMBL" id="CP081135">
    <property type="protein sequence ID" value="UEL49050.1"/>
    <property type="molecule type" value="Genomic_DNA"/>
</dbReference>
<evidence type="ECO:0000256" key="3">
    <source>
        <dbReference type="ARBA" id="ARBA00022692"/>
    </source>
</evidence>
<dbReference type="InterPro" id="IPR038323">
    <property type="entry name" value="ArAE_1_C_sf"/>
</dbReference>
<gene>
    <name evidence="8" type="ORF">JW646_06290</name>
</gene>
<dbReference type="Gene3D" id="1.20.120.940">
    <property type="entry name" value="Putative aromatic acid exporter, C-terminal domain"/>
    <property type="match status" value="1"/>
</dbReference>
<evidence type="ECO:0000313" key="9">
    <source>
        <dbReference type="Proteomes" id="UP001198983"/>
    </source>
</evidence>
<dbReference type="InterPro" id="IPR021062">
    <property type="entry name" value="ArAE_1_C"/>
</dbReference>
<protein>
    <recommendedName>
        <fullName evidence="7">Putative aromatic acid exporter C-terminal domain-containing protein</fullName>
    </recommendedName>
</protein>
<evidence type="ECO:0000313" key="8">
    <source>
        <dbReference type="EMBL" id="UEL49050.1"/>
    </source>
</evidence>
<dbReference type="Pfam" id="PF11728">
    <property type="entry name" value="ArAE_1_C"/>
    <property type="match status" value="1"/>
</dbReference>
<comment type="subcellular location">
    <subcellularLocation>
        <location evidence="1">Cell membrane</location>
        <topology evidence="1">Multi-pass membrane protein</topology>
    </subcellularLocation>
</comment>
<keyword evidence="3 6" id="KW-0812">Transmembrane</keyword>
<evidence type="ECO:0000256" key="1">
    <source>
        <dbReference type="ARBA" id="ARBA00004651"/>
    </source>
</evidence>
<dbReference type="GO" id="GO:0005886">
    <property type="term" value="C:plasma membrane"/>
    <property type="evidence" value="ECO:0007669"/>
    <property type="project" value="UniProtKB-SubCell"/>
</dbReference>
<name>A0AAX2ZL56_9FIRM</name>
<sequence length="322" mass="36667">MNKTDALKVIKLSFGSILAIIIASLFNLQYSIVAGVITLLVVKDTKKETLAGALSKLFGFILCTIYSYICFCLLGYNLFAFSLYIFITIGTCFALKISNVIAMCVVISSHYLLQGSMSTYWILNETGLFIIGAGIGIIINMFMPSNFHKIYIGQQKLQEQVSLILIDIANIIRDPDKDISFQHNLDKLNKLINNSTKDAYENINNNLLSDTQYFLEHMEIIKSQRDVLSTLYDLVSQLNCVPYQGYVLAIFINKVGNTSFESDTITNLLKDLDMIYKDIKIQPLPKNRDEFENRAILFLCLTELKKYLVNRKNAQLLRDNYF</sequence>
<evidence type="ECO:0000256" key="5">
    <source>
        <dbReference type="ARBA" id="ARBA00023136"/>
    </source>
</evidence>
<keyword evidence="4 6" id="KW-1133">Transmembrane helix</keyword>
<dbReference type="KEGG" id="tem:JW646_06290"/>
<evidence type="ECO:0000259" key="7">
    <source>
        <dbReference type="Pfam" id="PF11728"/>
    </source>
</evidence>
<accession>A0AAX2ZL56</accession>
<keyword evidence="5 6" id="KW-0472">Membrane</keyword>
<feature type="transmembrane region" description="Helical" evidence="6">
    <location>
        <begin position="120"/>
        <end position="142"/>
    </location>
</feature>
<feature type="transmembrane region" description="Helical" evidence="6">
    <location>
        <begin position="12"/>
        <end position="37"/>
    </location>
</feature>
<feature type="transmembrane region" description="Helical" evidence="6">
    <location>
        <begin position="57"/>
        <end position="76"/>
    </location>
</feature>
<keyword evidence="9" id="KW-1185">Reference proteome</keyword>
<dbReference type="InterPro" id="IPR052984">
    <property type="entry name" value="UPF0421"/>
</dbReference>
<reference evidence="8 9" key="1">
    <citation type="journal article" date="2023" name="Int. J. Syst. Evol. Microbiol.">
        <title>Terrisporobacter hibernicus sp. nov., isolated from bovine faeces in Northern Ireland.</title>
        <authorList>
            <person name="Mitchell M."/>
            <person name="Nguyen S.V."/>
            <person name="Connor M."/>
            <person name="Fairley D.J."/>
            <person name="Donoghue O."/>
            <person name="Marshall H."/>
            <person name="Koolman L."/>
            <person name="McMullan G."/>
            <person name="Schaffer K.E."/>
            <person name="McGrath J.W."/>
            <person name="Fanning S."/>
        </authorList>
    </citation>
    <scope>NUCLEOTIDE SEQUENCE [LARGE SCALE GENOMIC DNA]</scope>
    <source>
        <strain evidence="8 9">MCA3</strain>
    </source>
</reference>
<dbReference type="RefSeq" id="WP_206925353.1">
    <property type="nucleotide sequence ID" value="NZ_CP081135.1"/>
</dbReference>
<dbReference type="PANTHER" id="PTHR40064">
    <property type="entry name" value="MEMBRANE PROTEIN-RELATED"/>
    <property type="match status" value="1"/>
</dbReference>
<feature type="domain" description="Putative aromatic acid exporter C-terminal" evidence="7">
    <location>
        <begin position="149"/>
        <end position="309"/>
    </location>
</feature>
<proteinExistence type="predicted"/>
<dbReference type="Proteomes" id="UP001198983">
    <property type="component" value="Chromosome"/>
</dbReference>
<evidence type="ECO:0000256" key="6">
    <source>
        <dbReference type="SAM" id="Phobius"/>
    </source>
</evidence>
<dbReference type="PANTHER" id="PTHR40064:SF1">
    <property type="entry name" value="MEMBRANE PROTEIN"/>
    <property type="match status" value="1"/>
</dbReference>
<organism evidence="8 9">
    <name type="scientific">Terrisporobacter hibernicus</name>
    <dbReference type="NCBI Taxonomy" id="2813371"/>
    <lineage>
        <taxon>Bacteria</taxon>
        <taxon>Bacillati</taxon>
        <taxon>Bacillota</taxon>
        <taxon>Clostridia</taxon>
        <taxon>Peptostreptococcales</taxon>
        <taxon>Peptostreptococcaceae</taxon>
        <taxon>Terrisporobacter</taxon>
    </lineage>
</organism>
<evidence type="ECO:0000256" key="2">
    <source>
        <dbReference type="ARBA" id="ARBA00022475"/>
    </source>
</evidence>
<keyword evidence="2" id="KW-1003">Cell membrane</keyword>
<feature type="transmembrane region" description="Helical" evidence="6">
    <location>
        <begin position="83"/>
        <end position="108"/>
    </location>
</feature>
<dbReference type="InterPro" id="IPR010343">
    <property type="entry name" value="ArAE_1"/>
</dbReference>
<dbReference type="Pfam" id="PF06081">
    <property type="entry name" value="ArAE_1"/>
    <property type="match status" value="1"/>
</dbReference>
<dbReference type="AlphaFoldDB" id="A0AAX2ZL56"/>
<evidence type="ECO:0000256" key="4">
    <source>
        <dbReference type="ARBA" id="ARBA00022989"/>
    </source>
</evidence>